<evidence type="ECO:0000313" key="5">
    <source>
        <dbReference type="WBParaSite" id="HCON_00110780-00001"/>
    </source>
</evidence>
<proteinExistence type="predicted"/>
<gene>
    <name evidence="3" type="ORF">HCOI_00330600</name>
</gene>
<dbReference type="SMART" id="SM00254">
    <property type="entry name" value="ShKT"/>
    <property type="match status" value="3"/>
</dbReference>
<dbReference type="WBParaSite" id="HCON_00110780-00001">
    <property type="protein sequence ID" value="HCON_00110780-00001"/>
    <property type="gene ID" value="HCON_00110780"/>
</dbReference>
<dbReference type="PANTHER" id="PTHR21724">
    <property type="entry name" value="SHKT DOMAIN-CONTAINING PROTEIN"/>
    <property type="match status" value="1"/>
</dbReference>
<accession>W6NNH4</accession>
<sequence>MLGLLIFVLGLTICSAENRNVTCRTKPSSRCFLGKCPAAYTCLPSGDCCQNSQVVLPPEECKDFVDHCESLHCDHVDFVEFARANCAKTCNYCFENSELPPEYSCTDLLDDCNDRMGLCRDKDFLNMMAVYCPRSCMLCTHPVSPTECQELVDDCSSPKNFCTTTKTSAYQKRMGCGKTCGMC</sequence>
<name>W6NNH4_HAECO</name>
<keyword evidence="1" id="KW-0732">Signal</keyword>
<dbReference type="Pfam" id="PF01549">
    <property type="entry name" value="ShK"/>
    <property type="match status" value="3"/>
</dbReference>
<dbReference type="InterPro" id="IPR003582">
    <property type="entry name" value="ShKT_dom"/>
</dbReference>
<evidence type="ECO:0000256" key="1">
    <source>
        <dbReference type="SAM" id="SignalP"/>
    </source>
</evidence>
<evidence type="ECO:0000313" key="3">
    <source>
        <dbReference type="EMBL" id="CDL93872.1"/>
    </source>
</evidence>
<dbReference type="PANTHER" id="PTHR21724:SF101">
    <property type="entry name" value="SHKT DOMAIN-CONTAINING PROTEIN"/>
    <property type="match status" value="1"/>
</dbReference>
<dbReference type="OMA" id="SRSECFM"/>
<reference evidence="5" key="3">
    <citation type="submission" date="2020-12" db="UniProtKB">
        <authorList>
            <consortium name="WormBaseParasite"/>
        </authorList>
    </citation>
    <scope>IDENTIFICATION</scope>
    <source>
        <strain evidence="5">MHco3</strain>
    </source>
</reference>
<evidence type="ECO:0000259" key="2">
    <source>
        <dbReference type="SMART" id="SM00254"/>
    </source>
</evidence>
<dbReference type="AlphaFoldDB" id="W6NNH4"/>
<reference evidence="3" key="2">
    <citation type="submission" date="2013-05" db="EMBL/GenBank/DDBJ databases">
        <title>The genome and transcriptome of Haemonchus contortus: a key model parasite for drug and vaccine discovery.</title>
        <authorList>
            <person name="Laing R."/>
            <person name="Kikuchi T."/>
            <person name="Martinelli A."/>
            <person name="Tsai I.J."/>
            <person name="Beech R.N."/>
            <person name="Redman E."/>
            <person name="Holroyd N."/>
            <person name="Bartley D.J."/>
            <person name="Beasley H."/>
            <person name="Britton C."/>
            <person name="Curran D."/>
            <person name="Devaney E."/>
            <person name="Gilabert A."/>
            <person name="Jackson F."/>
            <person name="Hunt M."/>
            <person name="Johnston S."/>
            <person name="Kryukov I."/>
            <person name="Li K."/>
            <person name="Morrison A.A."/>
            <person name="Reid A.J."/>
            <person name="Sargison N."/>
            <person name="Saunders G."/>
            <person name="Wasmuth J.D."/>
            <person name="Wolstenholme A."/>
            <person name="Berriman M."/>
            <person name="Gilleard J.S."/>
            <person name="Cotton J.A."/>
        </authorList>
    </citation>
    <scope>NUCLEOTIDE SEQUENCE [LARGE SCALE GENOMIC DNA]</scope>
    <source>
        <strain evidence="3">ISE/inbred ISE</strain>
    </source>
</reference>
<dbReference type="Gene3D" id="1.10.10.1940">
    <property type="match status" value="1"/>
</dbReference>
<protein>
    <submittedName>
        <fullName evidence="3 5">Metridin ShK toxin domain containing protein</fullName>
    </submittedName>
</protein>
<organism evidence="3">
    <name type="scientific">Haemonchus contortus</name>
    <name type="common">Barber pole worm</name>
    <dbReference type="NCBI Taxonomy" id="6289"/>
    <lineage>
        <taxon>Eukaryota</taxon>
        <taxon>Metazoa</taxon>
        <taxon>Ecdysozoa</taxon>
        <taxon>Nematoda</taxon>
        <taxon>Chromadorea</taxon>
        <taxon>Rhabditida</taxon>
        <taxon>Rhabditina</taxon>
        <taxon>Rhabditomorpha</taxon>
        <taxon>Strongyloidea</taxon>
        <taxon>Trichostrongylidae</taxon>
        <taxon>Haemonchus</taxon>
    </lineage>
</organism>
<dbReference type="OrthoDB" id="5779521at2759"/>
<feature type="domain" description="ShKT" evidence="2">
    <location>
        <begin position="60"/>
        <end position="94"/>
    </location>
</feature>
<evidence type="ECO:0000313" key="4">
    <source>
        <dbReference type="Proteomes" id="UP000025227"/>
    </source>
</evidence>
<dbReference type="EMBL" id="CAVP010053122">
    <property type="protein sequence ID" value="CDL93872.1"/>
    <property type="molecule type" value="Genomic_DNA"/>
</dbReference>
<feature type="chain" id="PRO_5044739909" evidence="1">
    <location>
        <begin position="17"/>
        <end position="183"/>
    </location>
</feature>
<feature type="domain" description="ShKT" evidence="2">
    <location>
        <begin position="147"/>
        <end position="183"/>
    </location>
</feature>
<reference evidence="3" key="1">
    <citation type="submission" date="2013-03" db="EMBL/GenBank/DDBJ databases">
        <authorList>
            <person name="Aslett M."/>
        </authorList>
    </citation>
    <scope>NUCLEOTIDE SEQUENCE [LARGE SCALE GENOMIC DNA]</scope>
    <source>
        <strain evidence="3">ISE/inbred ISE</strain>
    </source>
</reference>
<feature type="signal peptide" evidence="1">
    <location>
        <begin position="1"/>
        <end position="16"/>
    </location>
</feature>
<keyword evidence="4" id="KW-1185">Reference proteome</keyword>
<dbReference type="Proteomes" id="UP000025227">
    <property type="component" value="Unplaced"/>
</dbReference>
<feature type="domain" description="ShKT" evidence="2">
    <location>
        <begin position="104"/>
        <end position="140"/>
    </location>
</feature>